<gene>
    <name evidence="2" type="ORF">KS4_36330</name>
</gene>
<dbReference type="Gene3D" id="2.60.120.200">
    <property type="match status" value="1"/>
</dbReference>
<protein>
    <submittedName>
        <fullName evidence="2">PEP-CTERM motif protein</fullName>
    </submittedName>
</protein>
<dbReference type="KEGG" id="pcor:KS4_36330"/>
<dbReference type="InterPro" id="IPR013424">
    <property type="entry name" value="Ice-binding_C"/>
</dbReference>
<sequence length="141" mass="15162">MDKKIHFYSYDSNNNFHITDPNQTGNTHFGVGDDIELDQWYSLALVGDGSTNKIFLKSADDSTYTLIHTHAGGALANSVATWVLGRGFFNGGADGFNGYLDDVRISDEALATQDLLGNVVPEPASASLLLLGLGALLARRK</sequence>
<name>A0A517YZ89_9BACT</name>
<dbReference type="Pfam" id="PF13385">
    <property type="entry name" value="Laminin_G_3"/>
    <property type="match status" value="1"/>
</dbReference>
<evidence type="ECO:0000259" key="1">
    <source>
        <dbReference type="Pfam" id="PF07589"/>
    </source>
</evidence>
<proteinExistence type="predicted"/>
<dbReference type="SUPFAM" id="SSF49899">
    <property type="entry name" value="Concanavalin A-like lectins/glucanases"/>
    <property type="match status" value="1"/>
</dbReference>
<reference evidence="2 3" key="1">
    <citation type="submission" date="2019-02" db="EMBL/GenBank/DDBJ databases">
        <title>Deep-cultivation of Planctomycetes and their phenomic and genomic characterization uncovers novel biology.</title>
        <authorList>
            <person name="Wiegand S."/>
            <person name="Jogler M."/>
            <person name="Boedeker C."/>
            <person name="Pinto D."/>
            <person name="Vollmers J."/>
            <person name="Rivas-Marin E."/>
            <person name="Kohn T."/>
            <person name="Peeters S.H."/>
            <person name="Heuer A."/>
            <person name="Rast P."/>
            <person name="Oberbeckmann S."/>
            <person name="Bunk B."/>
            <person name="Jeske O."/>
            <person name="Meyerdierks A."/>
            <person name="Storesund J.E."/>
            <person name="Kallscheuer N."/>
            <person name="Luecker S."/>
            <person name="Lage O.M."/>
            <person name="Pohl T."/>
            <person name="Merkel B.J."/>
            <person name="Hornburger P."/>
            <person name="Mueller R.-W."/>
            <person name="Bruemmer F."/>
            <person name="Labrenz M."/>
            <person name="Spormann A.M."/>
            <person name="Op den Camp H."/>
            <person name="Overmann J."/>
            <person name="Amann R."/>
            <person name="Jetten M.S.M."/>
            <person name="Mascher T."/>
            <person name="Medema M.H."/>
            <person name="Devos D.P."/>
            <person name="Kaster A.-K."/>
            <person name="Ovreas L."/>
            <person name="Rohde M."/>
            <person name="Galperin M.Y."/>
            <person name="Jogler C."/>
        </authorList>
    </citation>
    <scope>NUCLEOTIDE SEQUENCE [LARGE SCALE GENOMIC DNA]</scope>
    <source>
        <strain evidence="2 3">KS4</strain>
    </source>
</reference>
<accession>A0A517YZ89</accession>
<dbReference type="EMBL" id="CP036425">
    <property type="protein sequence ID" value="QDU35550.1"/>
    <property type="molecule type" value="Genomic_DNA"/>
</dbReference>
<dbReference type="Pfam" id="PF07589">
    <property type="entry name" value="PEP-CTERM"/>
    <property type="match status" value="1"/>
</dbReference>
<dbReference type="NCBIfam" id="TIGR02595">
    <property type="entry name" value="PEP_CTERM"/>
    <property type="match status" value="1"/>
</dbReference>
<evidence type="ECO:0000313" key="3">
    <source>
        <dbReference type="Proteomes" id="UP000317369"/>
    </source>
</evidence>
<dbReference type="Proteomes" id="UP000317369">
    <property type="component" value="Chromosome"/>
</dbReference>
<dbReference type="AlphaFoldDB" id="A0A517YZ89"/>
<feature type="domain" description="Ice-binding protein C-terminal" evidence="1">
    <location>
        <begin position="120"/>
        <end position="141"/>
    </location>
</feature>
<dbReference type="InterPro" id="IPR013320">
    <property type="entry name" value="ConA-like_dom_sf"/>
</dbReference>
<dbReference type="OrthoDB" id="252303at2"/>
<dbReference type="RefSeq" id="WP_145081067.1">
    <property type="nucleotide sequence ID" value="NZ_CP036425.1"/>
</dbReference>
<evidence type="ECO:0000313" key="2">
    <source>
        <dbReference type="EMBL" id="QDU35550.1"/>
    </source>
</evidence>
<organism evidence="2 3">
    <name type="scientific">Poriferisphaera corsica</name>
    <dbReference type="NCBI Taxonomy" id="2528020"/>
    <lineage>
        <taxon>Bacteria</taxon>
        <taxon>Pseudomonadati</taxon>
        <taxon>Planctomycetota</taxon>
        <taxon>Phycisphaerae</taxon>
        <taxon>Phycisphaerales</taxon>
        <taxon>Phycisphaeraceae</taxon>
        <taxon>Poriferisphaera</taxon>
    </lineage>
</organism>
<keyword evidence="3" id="KW-1185">Reference proteome</keyword>